<dbReference type="InterPro" id="IPR016132">
    <property type="entry name" value="Phyto_chromo_attachment"/>
</dbReference>
<evidence type="ECO:0000259" key="13">
    <source>
        <dbReference type="PROSITE" id="PS50109"/>
    </source>
</evidence>
<proteinExistence type="inferred from homology"/>
<gene>
    <name evidence="14" type="ORF">HNQ64_001037</name>
</gene>
<keyword evidence="9" id="KW-0157">Chromophore</keyword>
<dbReference type="PROSITE" id="PS50109">
    <property type="entry name" value="HIS_KIN"/>
    <property type="match status" value="1"/>
</dbReference>
<keyword evidence="8 14" id="KW-0418">Kinase</keyword>
<dbReference type="GO" id="GO:0000156">
    <property type="term" value="F:phosphorelay response regulator activity"/>
    <property type="evidence" value="ECO:0007669"/>
    <property type="project" value="TreeGrafter"/>
</dbReference>
<dbReference type="FunFam" id="3.30.565.10:FF:000006">
    <property type="entry name" value="Sensor histidine kinase WalK"/>
    <property type="match status" value="1"/>
</dbReference>
<evidence type="ECO:0000259" key="12">
    <source>
        <dbReference type="PROSITE" id="PS50046"/>
    </source>
</evidence>
<dbReference type="GO" id="GO:0007234">
    <property type="term" value="P:osmosensory signaling via phosphorelay pathway"/>
    <property type="evidence" value="ECO:0007669"/>
    <property type="project" value="TreeGrafter"/>
</dbReference>
<dbReference type="EMBL" id="JACHIF010000001">
    <property type="protein sequence ID" value="MBB5036803.1"/>
    <property type="molecule type" value="Genomic_DNA"/>
</dbReference>
<sequence length="748" mass="84236">MSDPVDLTNCDREPIHIPGSVQPHALILVLAEPSLSILQASANAPERLGLPLEELLQKTLIELLRDSDSAYLEKHVLSKQLEASPHYLPPLKVGPAGQTFEALLHRHQGLLILELEQWPDQTSMVHEAVYVSLKHTLNQLQGTTSVVEFCQRAAEHVQEFTGFDRIMVYRFADDASGHVIAESKRADLESYLGLHYPASDIPKQARTLFVKSQLRLNPDVKYEPVALVPALRPDTGLPLDMSYCVSRSMSPIHAEYLQNMGVGASMSISIVIGEELWGLFACHHYSPRYVSHTTRMACEFLAHMLSLQVSNKESDEQHEYKLRLHQEHRLLADAMALHAEFHPVLIQSKGTTFAGIEAGGAALLLNDMVYLRGETPDEDSVRALSLQLAESIEPSVWATDHLSKLFPDWAKCAELASGVLAARLSRQTPAYVLWFRPEEKQTMSWAGDPTKPMETGPHGDRLTPRKSFELWQEEVRGRSRPWLACEIDAARMLRQTILETEVRRAEQLVRLNAELDERNRQLDSFAYVASHDLKEPLRGISNYSNFLLEDFADQLDDQGVNYLRTMMRLTERMETLLDSLLYYSRLSRGEINSRRVDLNVAIEDAKEMLIARIQESGAHINIPRPLPEVYGDADRLGEVFSNLISNAIKYTDKTPAQIEIGWQAGELDSPTVFYVRDNGIGIAAEHQQLIFQIFKRLHGREDYGGGVGAGLTIVRKIIERHGGRIWVDSLPGHGTTFFFTLETDPNLP</sequence>
<dbReference type="InterPro" id="IPR005467">
    <property type="entry name" value="His_kinase_dom"/>
</dbReference>
<dbReference type="GO" id="GO:0009881">
    <property type="term" value="F:photoreceptor activity"/>
    <property type="evidence" value="ECO:0007669"/>
    <property type="project" value="UniProtKB-KW"/>
</dbReference>
<feature type="domain" description="Phytochrome chromophore attachment site" evidence="12">
    <location>
        <begin position="145"/>
        <end position="303"/>
    </location>
</feature>
<keyword evidence="4" id="KW-0600">Photoreceptor protein</keyword>
<dbReference type="SUPFAM" id="SSF55874">
    <property type="entry name" value="ATPase domain of HSP90 chaperone/DNA topoisomerase II/histidine kinase"/>
    <property type="match status" value="1"/>
</dbReference>
<keyword evidence="10" id="KW-0675">Receptor</keyword>
<evidence type="ECO:0000256" key="1">
    <source>
        <dbReference type="ARBA" id="ARBA00000085"/>
    </source>
</evidence>
<evidence type="ECO:0000256" key="5">
    <source>
        <dbReference type="ARBA" id="ARBA00022553"/>
    </source>
</evidence>
<keyword evidence="7" id="KW-0808">Transferase</keyword>
<reference evidence="14 15" key="1">
    <citation type="submission" date="2020-08" db="EMBL/GenBank/DDBJ databases">
        <title>Genomic Encyclopedia of Type Strains, Phase IV (KMG-IV): sequencing the most valuable type-strain genomes for metagenomic binning, comparative biology and taxonomic classification.</title>
        <authorList>
            <person name="Goeker M."/>
        </authorList>
    </citation>
    <scope>NUCLEOTIDE SEQUENCE [LARGE SCALE GENOMIC DNA]</scope>
    <source>
        <strain evidence="14 15">DSM 12251</strain>
    </source>
</reference>
<dbReference type="Proteomes" id="UP000534294">
    <property type="component" value="Unassembled WGS sequence"/>
</dbReference>
<dbReference type="Pfam" id="PF00512">
    <property type="entry name" value="HisKA"/>
    <property type="match status" value="1"/>
</dbReference>
<dbReference type="InterPro" id="IPR013515">
    <property type="entry name" value="Phytochrome_cen-reg"/>
</dbReference>
<evidence type="ECO:0000313" key="15">
    <source>
        <dbReference type="Proteomes" id="UP000534294"/>
    </source>
</evidence>
<dbReference type="InterPro" id="IPR003018">
    <property type="entry name" value="GAF"/>
</dbReference>
<dbReference type="PANTHER" id="PTHR42878:SF15">
    <property type="entry name" value="BACTERIOPHYTOCHROME"/>
    <property type="match status" value="1"/>
</dbReference>
<evidence type="ECO:0000256" key="10">
    <source>
        <dbReference type="ARBA" id="ARBA00023170"/>
    </source>
</evidence>
<dbReference type="PRINTS" id="PR01033">
    <property type="entry name" value="PHYTOCHROME"/>
</dbReference>
<dbReference type="Gene3D" id="3.30.565.10">
    <property type="entry name" value="Histidine kinase-like ATPase, C-terminal domain"/>
    <property type="match status" value="1"/>
</dbReference>
<dbReference type="SUPFAM" id="SSF55781">
    <property type="entry name" value="GAF domain-like"/>
    <property type="match status" value="2"/>
</dbReference>
<evidence type="ECO:0000256" key="3">
    <source>
        <dbReference type="ARBA" id="ARBA00012438"/>
    </source>
</evidence>
<dbReference type="InterPro" id="IPR029016">
    <property type="entry name" value="GAF-like_dom_sf"/>
</dbReference>
<dbReference type="SUPFAM" id="SSF47384">
    <property type="entry name" value="Homodimeric domain of signal transducing histidine kinase"/>
    <property type="match status" value="1"/>
</dbReference>
<dbReference type="RefSeq" id="WP_184205974.1">
    <property type="nucleotide sequence ID" value="NZ_JACHIF010000001.1"/>
</dbReference>
<dbReference type="Gene3D" id="1.10.287.130">
    <property type="match status" value="1"/>
</dbReference>
<comment type="similarity">
    <text evidence="2">In the N-terminal section; belongs to the phytochrome family.</text>
</comment>
<dbReference type="InterPro" id="IPR036097">
    <property type="entry name" value="HisK_dim/P_sf"/>
</dbReference>
<feature type="domain" description="Histidine kinase" evidence="13">
    <location>
        <begin position="528"/>
        <end position="745"/>
    </location>
</feature>
<evidence type="ECO:0000256" key="7">
    <source>
        <dbReference type="ARBA" id="ARBA00022679"/>
    </source>
</evidence>
<dbReference type="PROSITE" id="PS50046">
    <property type="entry name" value="PHYTOCHROME_2"/>
    <property type="match status" value="1"/>
</dbReference>
<dbReference type="InterPro" id="IPR013654">
    <property type="entry name" value="PAS_2"/>
</dbReference>
<dbReference type="SMART" id="SM00388">
    <property type="entry name" value="HisKA"/>
    <property type="match status" value="1"/>
</dbReference>
<feature type="region of interest" description="Disordered" evidence="11">
    <location>
        <begin position="444"/>
        <end position="463"/>
    </location>
</feature>
<comment type="caution">
    <text evidence="14">The sequence shown here is derived from an EMBL/GenBank/DDBJ whole genome shotgun (WGS) entry which is preliminary data.</text>
</comment>
<dbReference type="InterPro" id="IPR050351">
    <property type="entry name" value="BphY/WalK/GraS-like"/>
</dbReference>
<dbReference type="Pfam" id="PF02518">
    <property type="entry name" value="HATPase_c"/>
    <property type="match status" value="1"/>
</dbReference>
<evidence type="ECO:0000256" key="2">
    <source>
        <dbReference type="ARBA" id="ARBA00006402"/>
    </source>
</evidence>
<dbReference type="CDD" id="cd00082">
    <property type="entry name" value="HisKA"/>
    <property type="match status" value="1"/>
</dbReference>
<dbReference type="InterPro" id="IPR035965">
    <property type="entry name" value="PAS-like_dom_sf"/>
</dbReference>
<dbReference type="SUPFAM" id="SSF55785">
    <property type="entry name" value="PYP-like sensor domain (PAS domain)"/>
    <property type="match status" value="1"/>
</dbReference>
<evidence type="ECO:0000256" key="6">
    <source>
        <dbReference type="ARBA" id="ARBA00022606"/>
    </source>
</evidence>
<evidence type="ECO:0000256" key="11">
    <source>
        <dbReference type="SAM" id="MobiDB-lite"/>
    </source>
</evidence>
<evidence type="ECO:0000256" key="9">
    <source>
        <dbReference type="ARBA" id="ARBA00022991"/>
    </source>
</evidence>
<dbReference type="Pfam" id="PF00360">
    <property type="entry name" value="PHY"/>
    <property type="match status" value="1"/>
</dbReference>
<dbReference type="Pfam" id="PF01590">
    <property type="entry name" value="GAF"/>
    <property type="match status" value="1"/>
</dbReference>
<dbReference type="PANTHER" id="PTHR42878">
    <property type="entry name" value="TWO-COMPONENT HISTIDINE KINASE"/>
    <property type="match status" value="1"/>
</dbReference>
<dbReference type="GO" id="GO:0009584">
    <property type="term" value="P:detection of visible light"/>
    <property type="evidence" value="ECO:0007669"/>
    <property type="project" value="InterPro"/>
</dbReference>
<accession>A0A7W7YIE3</accession>
<keyword evidence="6" id="KW-0716">Sensory transduction</keyword>
<name>A0A7W7YIE3_9BACT</name>
<evidence type="ECO:0000256" key="4">
    <source>
        <dbReference type="ARBA" id="ARBA00022543"/>
    </source>
</evidence>
<dbReference type="GO" id="GO:0006355">
    <property type="term" value="P:regulation of DNA-templated transcription"/>
    <property type="evidence" value="ECO:0007669"/>
    <property type="project" value="InterPro"/>
</dbReference>
<dbReference type="Gene3D" id="3.30.450.270">
    <property type="match status" value="1"/>
</dbReference>
<dbReference type="InterPro" id="IPR036890">
    <property type="entry name" value="HATPase_C_sf"/>
</dbReference>
<dbReference type="InterPro" id="IPR003661">
    <property type="entry name" value="HisK_dim/P_dom"/>
</dbReference>
<dbReference type="Gene3D" id="3.30.450.20">
    <property type="entry name" value="PAS domain"/>
    <property type="match status" value="1"/>
</dbReference>
<evidence type="ECO:0000313" key="14">
    <source>
        <dbReference type="EMBL" id="MBB5036803.1"/>
    </source>
</evidence>
<dbReference type="AlphaFoldDB" id="A0A7W7YIE3"/>
<dbReference type="GO" id="GO:0000155">
    <property type="term" value="F:phosphorelay sensor kinase activity"/>
    <property type="evidence" value="ECO:0007669"/>
    <property type="project" value="InterPro"/>
</dbReference>
<evidence type="ECO:0000256" key="8">
    <source>
        <dbReference type="ARBA" id="ARBA00022777"/>
    </source>
</evidence>
<dbReference type="InterPro" id="IPR001294">
    <property type="entry name" value="Phytochrome"/>
</dbReference>
<dbReference type="InterPro" id="IPR003594">
    <property type="entry name" value="HATPase_dom"/>
</dbReference>
<keyword evidence="15" id="KW-1185">Reference proteome</keyword>
<keyword evidence="5" id="KW-0597">Phosphoprotein</keyword>
<dbReference type="Gene3D" id="3.30.450.40">
    <property type="match status" value="1"/>
</dbReference>
<dbReference type="GO" id="GO:0030295">
    <property type="term" value="F:protein kinase activator activity"/>
    <property type="evidence" value="ECO:0007669"/>
    <property type="project" value="TreeGrafter"/>
</dbReference>
<comment type="catalytic activity">
    <reaction evidence="1">
        <text>ATP + protein L-histidine = ADP + protein N-phospho-L-histidine.</text>
        <dbReference type="EC" id="2.7.13.3"/>
    </reaction>
</comment>
<dbReference type="Pfam" id="PF08446">
    <property type="entry name" value="PAS_2"/>
    <property type="match status" value="1"/>
</dbReference>
<protein>
    <recommendedName>
        <fullName evidence="3">histidine kinase</fullName>
        <ecNumber evidence="3">2.7.13.3</ecNumber>
    </recommendedName>
</protein>
<dbReference type="InterPro" id="IPR043150">
    <property type="entry name" value="Phytochrome_PHY_sf"/>
</dbReference>
<organism evidence="14 15">
    <name type="scientific">Prosthecobacter dejongeii</name>
    <dbReference type="NCBI Taxonomy" id="48465"/>
    <lineage>
        <taxon>Bacteria</taxon>
        <taxon>Pseudomonadati</taxon>
        <taxon>Verrucomicrobiota</taxon>
        <taxon>Verrucomicrobiia</taxon>
        <taxon>Verrucomicrobiales</taxon>
        <taxon>Verrucomicrobiaceae</taxon>
        <taxon>Prosthecobacter</taxon>
    </lineage>
</organism>
<dbReference type="SMART" id="SM00065">
    <property type="entry name" value="GAF"/>
    <property type="match status" value="1"/>
</dbReference>
<dbReference type="EC" id="2.7.13.3" evidence="3"/>
<dbReference type="SMART" id="SM00387">
    <property type="entry name" value="HATPase_c"/>
    <property type="match status" value="1"/>
</dbReference>